<gene>
    <name evidence="1" type="ORF">F5890DRAFT_333356</name>
</gene>
<organism evidence="1 2">
    <name type="scientific">Lentinula detonsa</name>
    <dbReference type="NCBI Taxonomy" id="2804962"/>
    <lineage>
        <taxon>Eukaryota</taxon>
        <taxon>Fungi</taxon>
        <taxon>Dikarya</taxon>
        <taxon>Basidiomycota</taxon>
        <taxon>Agaricomycotina</taxon>
        <taxon>Agaricomycetes</taxon>
        <taxon>Agaricomycetidae</taxon>
        <taxon>Agaricales</taxon>
        <taxon>Marasmiineae</taxon>
        <taxon>Omphalotaceae</taxon>
        <taxon>Lentinula</taxon>
    </lineage>
</organism>
<accession>A0AA38PVZ5</accession>
<sequence>MKEINQREIFGIFSALGQSLDHPASTLRRVVRRYFASEWSDFQDVQPQRRSSCSHRPCQVGHHHAFFSAQRSTSRTSHPHSAHAVSGRINPTAIECLVCAQNTGQISELTQTTAIPAAGELEEILDATNSTRGAELLKRYSLIFALVTGMIPLLLHSRTSFIGGHSASWDGVLRNFSLLGVIHPSLS</sequence>
<dbReference type="Proteomes" id="UP001163850">
    <property type="component" value="Unassembled WGS sequence"/>
</dbReference>
<dbReference type="EMBL" id="MU802054">
    <property type="protein sequence ID" value="KAJ3982622.1"/>
    <property type="molecule type" value="Genomic_DNA"/>
</dbReference>
<name>A0AA38PVZ5_9AGAR</name>
<evidence type="ECO:0000313" key="1">
    <source>
        <dbReference type="EMBL" id="KAJ3982622.1"/>
    </source>
</evidence>
<reference evidence="1" key="1">
    <citation type="submission" date="2022-08" db="EMBL/GenBank/DDBJ databases">
        <authorList>
            <consortium name="DOE Joint Genome Institute"/>
            <person name="Min B."/>
            <person name="Riley R."/>
            <person name="Sierra-Patev S."/>
            <person name="Naranjo-Ortiz M."/>
            <person name="Looney B."/>
            <person name="Konkel Z."/>
            <person name="Slot J.C."/>
            <person name="Sakamoto Y."/>
            <person name="Steenwyk J.L."/>
            <person name="Rokas A."/>
            <person name="Carro J."/>
            <person name="Camarero S."/>
            <person name="Ferreira P."/>
            <person name="Molpeceres G."/>
            <person name="Ruiz-Duenas F.J."/>
            <person name="Serrano A."/>
            <person name="Henrissat B."/>
            <person name="Drula E."/>
            <person name="Hughes K.W."/>
            <person name="Mata J.L."/>
            <person name="Ishikawa N.K."/>
            <person name="Vargas-Isla R."/>
            <person name="Ushijima S."/>
            <person name="Smith C.A."/>
            <person name="Ahrendt S."/>
            <person name="Andreopoulos W."/>
            <person name="He G."/>
            <person name="Labutti K."/>
            <person name="Lipzen A."/>
            <person name="Ng V."/>
            <person name="Sandor L."/>
            <person name="Barry K."/>
            <person name="Martinez A.T."/>
            <person name="Xiao Y."/>
            <person name="Gibbons J.G."/>
            <person name="Terashima K."/>
            <person name="Hibbett D.S."/>
            <person name="Grigoriev I.V."/>
        </authorList>
    </citation>
    <scope>NUCLEOTIDE SEQUENCE</scope>
    <source>
        <strain evidence="1">TFB7829</strain>
    </source>
</reference>
<proteinExistence type="predicted"/>
<dbReference type="AlphaFoldDB" id="A0AA38PVZ5"/>
<evidence type="ECO:0000313" key="2">
    <source>
        <dbReference type="Proteomes" id="UP001163850"/>
    </source>
</evidence>
<comment type="caution">
    <text evidence="1">The sequence shown here is derived from an EMBL/GenBank/DDBJ whole genome shotgun (WGS) entry which is preliminary data.</text>
</comment>
<protein>
    <submittedName>
        <fullName evidence="1">Uncharacterized protein</fullName>
    </submittedName>
</protein>